<evidence type="ECO:0000256" key="3">
    <source>
        <dbReference type="ARBA" id="ARBA00022475"/>
    </source>
</evidence>
<accession>A0ABX1Y0P1</accession>
<dbReference type="PROSITE" id="PS50928">
    <property type="entry name" value="ABC_TM1"/>
    <property type="match status" value="1"/>
</dbReference>
<feature type="transmembrane region" description="Helical" evidence="7">
    <location>
        <begin position="113"/>
        <end position="133"/>
    </location>
</feature>
<feature type="transmembrane region" description="Helical" evidence="7">
    <location>
        <begin position="186"/>
        <end position="206"/>
    </location>
</feature>
<dbReference type="InterPro" id="IPR035906">
    <property type="entry name" value="MetI-like_sf"/>
</dbReference>
<comment type="caution">
    <text evidence="9">The sequence shown here is derived from an EMBL/GenBank/DDBJ whole genome shotgun (WGS) entry which is preliminary data.</text>
</comment>
<evidence type="ECO:0000313" key="10">
    <source>
        <dbReference type="Proteomes" id="UP000616779"/>
    </source>
</evidence>
<dbReference type="SUPFAM" id="SSF161098">
    <property type="entry name" value="MetI-like"/>
    <property type="match status" value="1"/>
</dbReference>
<evidence type="ECO:0000256" key="5">
    <source>
        <dbReference type="ARBA" id="ARBA00022989"/>
    </source>
</evidence>
<feature type="transmembrane region" description="Helical" evidence="7">
    <location>
        <begin position="145"/>
        <end position="165"/>
    </location>
</feature>
<name>A0ABX1Y0P1_9BACL</name>
<evidence type="ECO:0000313" key="9">
    <source>
        <dbReference type="EMBL" id="NOU73851.1"/>
    </source>
</evidence>
<keyword evidence="6 7" id="KW-0472">Membrane</keyword>
<dbReference type="PANTHER" id="PTHR43744:SF9">
    <property type="entry name" value="POLYGALACTURONAN_RHAMNOGALACTURONAN TRANSPORT SYSTEM PERMEASE PROTEIN YTCP"/>
    <property type="match status" value="1"/>
</dbReference>
<evidence type="ECO:0000256" key="6">
    <source>
        <dbReference type="ARBA" id="ARBA00023136"/>
    </source>
</evidence>
<comment type="similarity">
    <text evidence="7">Belongs to the binding-protein-dependent transport system permease family.</text>
</comment>
<keyword evidence="3" id="KW-1003">Cell membrane</keyword>
<dbReference type="InterPro" id="IPR000515">
    <property type="entry name" value="MetI-like"/>
</dbReference>
<evidence type="ECO:0000256" key="4">
    <source>
        <dbReference type="ARBA" id="ARBA00022692"/>
    </source>
</evidence>
<keyword evidence="5 7" id="KW-1133">Transmembrane helix</keyword>
<keyword evidence="2 7" id="KW-0813">Transport</keyword>
<gene>
    <name evidence="9" type="ORF">GC098_21005</name>
</gene>
<comment type="subcellular location">
    <subcellularLocation>
        <location evidence="1 7">Cell membrane</location>
        <topology evidence="1 7">Multi-pass membrane protein</topology>
    </subcellularLocation>
</comment>
<evidence type="ECO:0000256" key="7">
    <source>
        <dbReference type="RuleBase" id="RU363032"/>
    </source>
</evidence>
<sequence>MSFVLQKSKGDKVADAAINTVLALFALVTLFPLYYVVVVSLTPYIEVMKNGGFVIWPEHLTFQAYKEIFGSARIPQALKITVFITVVGTTLNLVVTTLLAYPLSKKSVPGRNFILMALVFTMIFSGGIIPLYIMVRSLGLYDSVWALVIPGMVSTFNLLIVKTYFENLPAEVEEAAKVDGCGDIQTLFRIVLPLSAPIMATIGLFYGVTHWNEYFKGIFYISDKTLMPMQVVLRSMIQAPNVSSELSINSLALDALPPETIKMAVVVVATLPLLIIYPFLQKYFVKGALLGSVKG</sequence>
<dbReference type="EMBL" id="WHOA01000141">
    <property type="protein sequence ID" value="NOU73851.1"/>
    <property type="molecule type" value="Genomic_DNA"/>
</dbReference>
<dbReference type="Gene3D" id="1.10.3720.10">
    <property type="entry name" value="MetI-like"/>
    <property type="match status" value="1"/>
</dbReference>
<evidence type="ECO:0000256" key="2">
    <source>
        <dbReference type="ARBA" id="ARBA00022448"/>
    </source>
</evidence>
<proteinExistence type="inferred from homology"/>
<dbReference type="CDD" id="cd06261">
    <property type="entry name" value="TM_PBP2"/>
    <property type="match status" value="1"/>
</dbReference>
<keyword evidence="10" id="KW-1185">Reference proteome</keyword>
<feature type="transmembrane region" description="Helical" evidence="7">
    <location>
        <begin position="80"/>
        <end position="101"/>
    </location>
</feature>
<reference evidence="9 10" key="1">
    <citation type="submission" date="2019-10" db="EMBL/GenBank/DDBJ databases">
        <title>Description of Paenibacillus terrestris sp. nov.</title>
        <authorList>
            <person name="Carlier A."/>
            <person name="Qi S."/>
        </authorList>
    </citation>
    <scope>NUCLEOTIDE SEQUENCE [LARGE SCALE GENOMIC DNA]</scope>
    <source>
        <strain evidence="9 10">LMG 31458</strain>
    </source>
</reference>
<dbReference type="PANTHER" id="PTHR43744">
    <property type="entry name" value="ABC TRANSPORTER PERMEASE PROTEIN MG189-RELATED-RELATED"/>
    <property type="match status" value="1"/>
</dbReference>
<feature type="transmembrane region" description="Helical" evidence="7">
    <location>
        <begin position="261"/>
        <end position="280"/>
    </location>
</feature>
<keyword evidence="4 7" id="KW-0812">Transmembrane</keyword>
<organism evidence="9 10">
    <name type="scientific">Paenibacillus phytorum</name>
    <dbReference type="NCBI Taxonomy" id="2654977"/>
    <lineage>
        <taxon>Bacteria</taxon>
        <taxon>Bacillati</taxon>
        <taxon>Bacillota</taxon>
        <taxon>Bacilli</taxon>
        <taxon>Bacillales</taxon>
        <taxon>Paenibacillaceae</taxon>
        <taxon>Paenibacillus</taxon>
    </lineage>
</organism>
<feature type="transmembrane region" description="Helical" evidence="7">
    <location>
        <begin position="21"/>
        <end position="45"/>
    </location>
</feature>
<dbReference type="Pfam" id="PF00528">
    <property type="entry name" value="BPD_transp_1"/>
    <property type="match status" value="1"/>
</dbReference>
<dbReference type="Proteomes" id="UP000616779">
    <property type="component" value="Unassembled WGS sequence"/>
</dbReference>
<feature type="domain" description="ABC transmembrane type-1" evidence="8">
    <location>
        <begin position="78"/>
        <end position="280"/>
    </location>
</feature>
<protein>
    <submittedName>
        <fullName evidence="9">ABC transporter permease subunit</fullName>
    </submittedName>
</protein>
<evidence type="ECO:0000256" key="1">
    <source>
        <dbReference type="ARBA" id="ARBA00004651"/>
    </source>
</evidence>
<evidence type="ECO:0000259" key="8">
    <source>
        <dbReference type="PROSITE" id="PS50928"/>
    </source>
</evidence>
<dbReference type="RefSeq" id="WP_057306579.1">
    <property type="nucleotide sequence ID" value="NZ_WHOA01000141.1"/>
</dbReference>